<gene>
    <name evidence="2" type="ORF">EQ836_11485</name>
</gene>
<dbReference type="RefSeq" id="WP_013714068.1">
    <property type="nucleotide sequence ID" value="NZ_SCFV01000005.1"/>
</dbReference>
<dbReference type="Proteomes" id="UP000317327">
    <property type="component" value="Unassembled WGS sequence"/>
</dbReference>
<comment type="caution">
    <text evidence="2">The sequence shown here is derived from an EMBL/GenBank/DDBJ whole genome shotgun (WGS) entry which is preliminary data.</text>
</comment>
<dbReference type="EMBL" id="SCFV01000005">
    <property type="protein sequence ID" value="TRO18185.1"/>
    <property type="molecule type" value="Genomic_DNA"/>
</dbReference>
<proteinExistence type="predicted"/>
<evidence type="ECO:0000256" key="1">
    <source>
        <dbReference type="SAM" id="Phobius"/>
    </source>
</evidence>
<accession>A0ABD7RXI7</accession>
<evidence type="ECO:0000313" key="2">
    <source>
        <dbReference type="EMBL" id="TRO18185.1"/>
    </source>
</evidence>
<dbReference type="AlphaFoldDB" id="A0ABD7RXI7"/>
<keyword evidence="1" id="KW-0472">Membrane</keyword>
<sequence>MLFARIVLLIQIAALALLGLAYFIRPEEMASFSGALLMGNAAVTEVRAYYGGLQLGLAAYLAMALLRLDLLRPALILLVSLYSVLALARLAGLWLDGGTQQAFNLYALLLEAVSAALAWWALRGIQRET</sequence>
<dbReference type="Pfam" id="PF14248">
    <property type="entry name" value="DUF4345"/>
    <property type="match status" value="1"/>
</dbReference>
<feature type="transmembrane region" description="Helical" evidence="1">
    <location>
        <begin position="75"/>
        <end position="95"/>
    </location>
</feature>
<protein>
    <submittedName>
        <fullName evidence="2">DUF4345 domain-containing protein</fullName>
    </submittedName>
</protein>
<feature type="transmembrane region" description="Helical" evidence="1">
    <location>
        <begin position="101"/>
        <end position="122"/>
    </location>
</feature>
<evidence type="ECO:0000313" key="3">
    <source>
        <dbReference type="Proteomes" id="UP000317327"/>
    </source>
</evidence>
<keyword evidence="1" id="KW-1133">Transmembrane helix</keyword>
<keyword evidence="1" id="KW-0812">Transmembrane</keyword>
<feature type="transmembrane region" description="Helical" evidence="1">
    <location>
        <begin position="47"/>
        <end position="68"/>
    </location>
</feature>
<reference evidence="2 3" key="1">
    <citation type="submission" date="2019-01" db="EMBL/GenBank/DDBJ databases">
        <title>Whole genome shotgun sequencing of Pseudomonas spp. isolated by its ability to degrade furfural.</title>
        <authorList>
            <person name="Donoso R."/>
            <person name="Farkas C."/>
            <person name="Villegas P."/>
            <person name="Gonzales-Toro F."/>
            <person name="Guajardo-Parra M."/>
            <person name="Araya-Nail M."/>
            <person name="Morgante V."/>
            <person name="Perez-Pantoja D."/>
        </authorList>
    </citation>
    <scope>NUCLEOTIDE SEQUENCE [LARGE SCALE GENOMIC DNA]</scope>
    <source>
        <strain evidence="2 3">VN231</strain>
    </source>
</reference>
<dbReference type="InterPro" id="IPR025597">
    <property type="entry name" value="DUF4345"/>
</dbReference>
<organism evidence="2 3">
    <name type="scientific">Ectopseudomonas mendocina</name>
    <name type="common">Pseudomonas mendocina</name>
    <dbReference type="NCBI Taxonomy" id="300"/>
    <lineage>
        <taxon>Bacteria</taxon>
        <taxon>Pseudomonadati</taxon>
        <taxon>Pseudomonadota</taxon>
        <taxon>Gammaproteobacteria</taxon>
        <taxon>Pseudomonadales</taxon>
        <taxon>Pseudomonadaceae</taxon>
        <taxon>Ectopseudomonas</taxon>
    </lineage>
</organism>
<name>A0ABD7RXI7_ECTME</name>